<dbReference type="InterPro" id="IPR046985">
    <property type="entry name" value="IP5"/>
</dbReference>
<dbReference type="GO" id="GO:0004439">
    <property type="term" value="F:phosphatidylinositol-4,5-bisphosphate 5-phosphatase activity"/>
    <property type="evidence" value="ECO:0007669"/>
    <property type="project" value="TreeGrafter"/>
</dbReference>
<dbReference type="InterPro" id="IPR036322">
    <property type="entry name" value="WD40_repeat_dom_sf"/>
</dbReference>
<feature type="region of interest" description="Disordered" evidence="1">
    <location>
        <begin position="20"/>
        <end position="392"/>
    </location>
</feature>
<evidence type="ECO:0000256" key="1">
    <source>
        <dbReference type="SAM" id="MobiDB-lite"/>
    </source>
</evidence>
<evidence type="ECO:0000313" key="4">
    <source>
        <dbReference type="Proteomes" id="UP001050691"/>
    </source>
</evidence>
<feature type="region of interest" description="Disordered" evidence="1">
    <location>
        <begin position="1525"/>
        <end position="1545"/>
    </location>
</feature>
<dbReference type="EMBL" id="BPWL01000002">
    <property type="protein sequence ID" value="GJJ07860.1"/>
    <property type="molecule type" value="Genomic_DNA"/>
</dbReference>
<protein>
    <recommendedName>
        <fullName evidence="2">Inositol polyphosphate-related phosphatase domain-containing protein</fullName>
    </recommendedName>
</protein>
<feature type="compositionally biased region" description="Low complexity" evidence="1">
    <location>
        <begin position="253"/>
        <end position="271"/>
    </location>
</feature>
<proteinExistence type="predicted"/>
<dbReference type="GO" id="GO:0046856">
    <property type="term" value="P:phosphatidylinositol dephosphorylation"/>
    <property type="evidence" value="ECO:0007669"/>
    <property type="project" value="InterPro"/>
</dbReference>
<organism evidence="3 4">
    <name type="scientific">Clathrus columnatus</name>
    <dbReference type="NCBI Taxonomy" id="1419009"/>
    <lineage>
        <taxon>Eukaryota</taxon>
        <taxon>Fungi</taxon>
        <taxon>Dikarya</taxon>
        <taxon>Basidiomycota</taxon>
        <taxon>Agaricomycotina</taxon>
        <taxon>Agaricomycetes</taxon>
        <taxon>Phallomycetidae</taxon>
        <taxon>Phallales</taxon>
        <taxon>Clathraceae</taxon>
        <taxon>Clathrus</taxon>
    </lineage>
</organism>
<dbReference type="PANTHER" id="PTHR11200:SF240">
    <property type="entry name" value="INOSITOL POLYPHOSPHATE 5-PHOSPHATASE C9G1.10C-RELATED"/>
    <property type="match status" value="1"/>
</dbReference>
<dbReference type="Gene3D" id="1.25.40.10">
    <property type="entry name" value="Tetratricopeptide repeat domain"/>
    <property type="match status" value="2"/>
</dbReference>
<dbReference type="PANTHER" id="PTHR11200">
    <property type="entry name" value="INOSITOL 5-PHOSPHATASE"/>
    <property type="match status" value="1"/>
</dbReference>
<sequence>MASDENIPPVSSLRSKFEKLAATSSVTTESQNASRRKPARVRSNSTELKPERPSERYLDPKRIVSGPHDPSSPSTQSLRLSPSYPELKLSSDAKPMPPSRGSRTPSPQPPFPTNGSSSPNNNNSTQLKAAALTQNSVEEPAPGGIPLPKLKLEEHSSEQMNIARSQQTASLPPPALPARPRLSGTSPLLRPRPFSAAVTSADFDVPASNIRLNGHASRSPTDTASDETIPFTKRPPPIPPRQSDPLDHRRSSSESTSSNSEHSSHRSNVSHGNRPALSIPPPLPQRRSGSDDVVEKPPQFPRRRSSSPPTIPVATRPRLSDIPPPPSRVISAVMGGLPPPPLRSLATKVPPLKTPQQHQRRSSDDSSSVSEEETPSRSSSKTNITRPLYDELPDSTHCSRRLPLAPASIFRSSVSVPLGSVAAVAGNHVVVTSGNDIKLYDMTRGVLSGTATLDLREIGLEWKKENRITSMEFRAGSENSEENGRHLWCGTKDGHIFEFDIVEQIMTRVRYNIHSHAITTILRHGRTMITIDDSGKVSIWKDYIDLGGATPRVIRISEKQGFIRLFNGLLWTSNGTGSGIGSSNSSNRGPSIRVYDILSSTISNKVLIPSDILGAVTSGTILPSRPERVYLGHEGGYISIWTVGGKESFDSGQSVPTCVHTLKITSSDILALEGVVDKLWSGSRNGVINTYDVDTKTPDQADVSEDVKKPWRLTNSWQAYSEFPVSRIFVDPYSIAKAQALHVVSIARGGQLRFWDGLLGTDWIEGELQKRETEFSAFRPLNVLICSWNTDAQKPETLHGSSANVSFLSDVLSSVERPDIIAFGFQELIDLENRGLTAKTVLLGGQKKNADGSISDKVSRSYRLWHDALVHAVRLAMPADDPYVVVHTDNLVGLFSCIFVRQRQKALLRDSAIKIFKRGLGGRYGNKGAIVARFVFDDSSICFINCHLAAGQSHTRARNRDIAAILEDASALPRSDVPNFLPYAGGGDGSMILDHEICFLHGDLNYRIDLRRDAIINSIQNNDFKTISHHDQLHKQIKSNPSFRLRSFVEPNITFAPTYKYDRRSDTYDSSEKKRAPAWCDRILWHCRDSSRIRNLHYRRYEVDVSDHRPISAGYSVTVKKIDNDAREGIKVEVQQHWKDRELNILINMQHKQPLDSLSSWPVVQMKRLSSIVITNPLINTVKRLKYYPPKKSQVSSRPCGKPRLSFTPIIPKTVKPWAFHLLLNVQRMLTKGKNEEAVKFCLQEMIRFKNRLPNERRDCYHRVISLFTKVGDFNSAISLCNAMQEEGYEISTQTCMVLFRNMVTHDVQHIRQLRALLAFGGVDKMDDFAFKTILDSMLLHRDPPKMIEKAFRIYAHTRGSDWVPPRAMFGIIIQTFALAGRFRMSQYWLDKYRVTYQQYKSDDQSFKNHSQRLTLEEKIDLKLRLRYRLKPGSDAACYPYTAVLMGYNQSPIPLPDRLEWLFGRMKADGVDADLDMCKILIPLFIRWGWPERAFILYESMLCSENFPHPDRIIFQELFMSTNPARQQGQGQGSHKKARPPTQGLTSRQLLKDMLALHRMKGGVPRGNLVSTSTFNCAIGTFVAQQDYAAAWTVLAFFTRYHVTPDRYTVKNVVLGLLRRMRNEALDTKRRNDILWIDRFLGAPRDVSFAVQAKDRRLLGDHLFALGRFIFAEQLHERHRTYLAPTSAIKNDAQEDMLFLVGLLRTALQAELGFSRTTERQNEAAIAIKNEMQVALGDMFPLGKRGPSGRETFIPRWLKGGGKSSM</sequence>
<keyword evidence="4" id="KW-1185">Reference proteome</keyword>
<comment type="caution">
    <text evidence="3">The sequence shown here is derived from an EMBL/GenBank/DDBJ whole genome shotgun (WGS) entry which is preliminary data.</text>
</comment>
<dbReference type="SUPFAM" id="SSF56219">
    <property type="entry name" value="DNase I-like"/>
    <property type="match status" value="1"/>
</dbReference>
<dbReference type="Proteomes" id="UP001050691">
    <property type="component" value="Unassembled WGS sequence"/>
</dbReference>
<dbReference type="Pfam" id="PF22669">
    <property type="entry name" value="Exo_endo_phos2"/>
    <property type="match status" value="1"/>
</dbReference>
<feature type="compositionally biased region" description="Pro residues" evidence="1">
    <location>
        <begin position="233"/>
        <end position="242"/>
    </location>
</feature>
<name>A0AAV5A0S8_9AGAM</name>
<dbReference type="SUPFAM" id="SSF50978">
    <property type="entry name" value="WD40 repeat-like"/>
    <property type="match status" value="1"/>
</dbReference>
<dbReference type="InterPro" id="IPR011990">
    <property type="entry name" value="TPR-like_helical_dom_sf"/>
</dbReference>
<reference evidence="3" key="1">
    <citation type="submission" date="2021-10" db="EMBL/GenBank/DDBJ databases">
        <title>De novo Genome Assembly of Clathrus columnatus (Basidiomycota, Fungi) Using Illumina and Nanopore Sequence Data.</title>
        <authorList>
            <person name="Ogiso-Tanaka E."/>
            <person name="Itagaki H."/>
            <person name="Hosoya T."/>
            <person name="Hosaka K."/>
        </authorList>
    </citation>
    <scope>NUCLEOTIDE SEQUENCE</scope>
    <source>
        <strain evidence="3">MO-923</strain>
    </source>
</reference>
<feature type="compositionally biased region" description="Low complexity" evidence="1">
    <location>
        <begin position="113"/>
        <end position="124"/>
    </location>
</feature>
<gene>
    <name evidence="3" type="ORF">Clacol_002066</name>
</gene>
<evidence type="ECO:0000259" key="2">
    <source>
        <dbReference type="SMART" id="SM00128"/>
    </source>
</evidence>
<dbReference type="InterPro" id="IPR000300">
    <property type="entry name" value="IPPc"/>
</dbReference>
<feature type="compositionally biased region" description="Polar residues" evidence="1">
    <location>
        <begin position="22"/>
        <end position="33"/>
    </location>
</feature>
<feature type="compositionally biased region" description="Basic and acidic residues" evidence="1">
    <location>
        <begin position="48"/>
        <end position="62"/>
    </location>
</feature>
<accession>A0AAV5A0S8</accession>
<dbReference type="InterPro" id="IPR015943">
    <property type="entry name" value="WD40/YVTN_repeat-like_dom_sf"/>
</dbReference>
<dbReference type="Gene3D" id="3.60.10.10">
    <property type="entry name" value="Endonuclease/exonuclease/phosphatase"/>
    <property type="match status" value="1"/>
</dbReference>
<feature type="compositionally biased region" description="Polar residues" evidence="1">
    <location>
        <begin position="71"/>
        <end position="80"/>
    </location>
</feature>
<dbReference type="Gene3D" id="2.130.10.10">
    <property type="entry name" value="YVTN repeat-like/Quinoprotein amine dehydrogenase"/>
    <property type="match status" value="1"/>
</dbReference>
<evidence type="ECO:0000313" key="3">
    <source>
        <dbReference type="EMBL" id="GJJ07860.1"/>
    </source>
</evidence>
<feature type="compositionally biased region" description="Polar residues" evidence="1">
    <location>
        <begin position="158"/>
        <end position="168"/>
    </location>
</feature>
<feature type="domain" description="Inositol polyphosphate-related phosphatase" evidence="2">
    <location>
        <begin position="779"/>
        <end position="1123"/>
    </location>
</feature>
<dbReference type="InterPro" id="IPR036691">
    <property type="entry name" value="Endo/exonu/phosph_ase_sf"/>
</dbReference>
<dbReference type="SMART" id="SM00128">
    <property type="entry name" value="IPPc"/>
    <property type="match status" value="1"/>
</dbReference>